<name>A0ABR2BWD1_9ROSI</name>
<dbReference type="EMBL" id="JBBPBM010000078">
    <property type="protein sequence ID" value="KAK8511427.1"/>
    <property type="molecule type" value="Genomic_DNA"/>
</dbReference>
<reference evidence="2 3" key="1">
    <citation type="journal article" date="2024" name="G3 (Bethesda)">
        <title>Genome assembly of Hibiscus sabdariffa L. provides insights into metabolisms of medicinal natural products.</title>
        <authorList>
            <person name="Kim T."/>
        </authorList>
    </citation>
    <scope>NUCLEOTIDE SEQUENCE [LARGE SCALE GENOMIC DNA]</scope>
    <source>
        <strain evidence="2">TK-2024</strain>
        <tissue evidence="2">Old leaves</tissue>
    </source>
</reference>
<evidence type="ECO:0008006" key="4">
    <source>
        <dbReference type="Google" id="ProtNLM"/>
    </source>
</evidence>
<dbReference type="InterPro" id="IPR042197">
    <property type="entry name" value="Apaf_helical"/>
</dbReference>
<gene>
    <name evidence="2" type="ORF">V6N12_038031</name>
</gene>
<dbReference type="Gene3D" id="1.10.8.430">
    <property type="entry name" value="Helical domain of apoptotic protease-activating factors"/>
    <property type="match status" value="1"/>
</dbReference>
<proteinExistence type="predicted"/>
<evidence type="ECO:0000313" key="2">
    <source>
        <dbReference type="EMBL" id="KAK8511427.1"/>
    </source>
</evidence>
<dbReference type="Proteomes" id="UP001472677">
    <property type="component" value="Unassembled WGS sequence"/>
</dbReference>
<keyword evidence="3" id="KW-1185">Reference proteome</keyword>
<feature type="compositionally biased region" description="Acidic residues" evidence="1">
    <location>
        <begin position="11"/>
        <end position="25"/>
    </location>
</feature>
<feature type="region of interest" description="Disordered" evidence="1">
    <location>
        <begin position="9"/>
        <end position="41"/>
    </location>
</feature>
<protein>
    <recommendedName>
        <fullName evidence="4">NB-ARC domain-containing protein</fullName>
    </recommendedName>
</protein>
<accession>A0ABR2BWD1</accession>
<sequence length="69" mass="7170">MEACKEFICTESEDLGDETEEETAPEESATKGEAFGNSPISPELEAIGKDIAHRCGGVPLVAAVIGGTM</sequence>
<comment type="caution">
    <text evidence="2">The sequence shown here is derived from an EMBL/GenBank/DDBJ whole genome shotgun (WGS) entry which is preliminary data.</text>
</comment>
<evidence type="ECO:0000313" key="3">
    <source>
        <dbReference type="Proteomes" id="UP001472677"/>
    </source>
</evidence>
<evidence type="ECO:0000256" key="1">
    <source>
        <dbReference type="SAM" id="MobiDB-lite"/>
    </source>
</evidence>
<organism evidence="2 3">
    <name type="scientific">Hibiscus sabdariffa</name>
    <name type="common">roselle</name>
    <dbReference type="NCBI Taxonomy" id="183260"/>
    <lineage>
        <taxon>Eukaryota</taxon>
        <taxon>Viridiplantae</taxon>
        <taxon>Streptophyta</taxon>
        <taxon>Embryophyta</taxon>
        <taxon>Tracheophyta</taxon>
        <taxon>Spermatophyta</taxon>
        <taxon>Magnoliopsida</taxon>
        <taxon>eudicotyledons</taxon>
        <taxon>Gunneridae</taxon>
        <taxon>Pentapetalae</taxon>
        <taxon>rosids</taxon>
        <taxon>malvids</taxon>
        <taxon>Malvales</taxon>
        <taxon>Malvaceae</taxon>
        <taxon>Malvoideae</taxon>
        <taxon>Hibiscus</taxon>
    </lineage>
</organism>